<dbReference type="Pfam" id="PF11249">
    <property type="entry name" value="DUF3047"/>
    <property type="match status" value="1"/>
</dbReference>
<organism evidence="3">
    <name type="scientific">Mycolicibacterium mucogenicum DSM 44124</name>
    <dbReference type="NCBI Taxonomy" id="1226753"/>
    <lineage>
        <taxon>Bacteria</taxon>
        <taxon>Bacillati</taxon>
        <taxon>Actinomycetota</taxon>
        <taxon>Actinomycetes</taxon>
        <taxon>Mycobacteriales</taxon>
        <taxon>Mycobacteriaceae</taxon>
        <taxon>Mycolicibacterium</taxon>
    </lineage>
</organism>
<protein>
    <submittedName>
        <fullName evidence="3">DUF3047 domain-containing protein</fullName>
    </submittedName>
</protein>
<evidence type="ECO:0000313" key="3">
    <source>
        <dbReference type="EMBL" id="TLH56112.1"/>
    </source>
</evidence>
<reference evidence="2 4" key="2">
    <citation type="journal article" date="2019" name="BMC Evol. Biol.">
        <title>Comparative genomics of Mycobacterium mucogenicum and Mycobacterium neoaurum clade members emphasizing tRNA and non-coding RNA.</title>
        <authorList>
            <person name="Behra P.R.K."/>
            <person name="Pettersson B.M.F."/>
            <person name="Das S."/>
            <person name="Dasgupta S."/>
            <person name="Kirsebom L.A."/>
        </authorList>
    </citation>
    <scope>NUCLEOTIDE SEQUENCE [LARGE SCALE GENOMIC DNA]</scope>
    <source>
        <strain evidence="2 4">DSM 44124</strain>
    </source>
</reference>
<evidence type="ECO:0000313" key="2">
    <source>
        <dbReference type="EMBL" id="QPG72179.1"/>
    </source>
</evidence>
<dbReference type="AlphaFoldDB" id="A0A8H2JI88"/>
<dbReference type="EMBL" id="CP062008">
    <property type="protein sequence ID" value="QPG72179.1"/>
    <property type="molecule type" value="Genomic_DNA"/>
</dbReference>
<reference evidence="2 4" key="3">
    <citation type="journal article" date="2019" name="Sci. Rep.">
        <title>Insight into the biology of Mycobacterium mucogenicum and Mycobacterium neoaurum clade members.</title>
        <authorList>
            <person name="Behra P.R.K."/>
            <person name="Pettersson B.M.F."/>
            <person name="Ramesh M."/>
            <person name="Dasgupta S."/>
            <person name="Kirsebom L.A."/>
        </authorList>
    </citation>
    <scope>NUCLEOTIDE SEQUENCE [LARGE SCALE GENOMIC DNA]</scope>
    <source>
        <strain evidence="2 4">DSM 44124</strain>
    </source>
</reference>
<name>A0A8H2JI88_MYCMU</name>
<dbReference type="InterPro" id="IPR021409">
    <property type="entry name" value="DUF3047"/>
</dbReference>
<keyword evidence="4" id="KW-1185">Reference proteome</keyword>
<reference evidence="3" key="1">
    <citation type="submission" date="2018-01" db="EMBL/GenBank/DDBJ databases">
        <title>Comparative genomics of Mycobacterium mucogenicum and Mycobacterium neoaurum clade members emphasizing tRNA and non-coding RNA.</title>
        <authorList>
            <person name="Behra P.R.K."/>
            <person name="Pettersson B.M.F."/>
            <person name="Das S."/>
            <person name="Dasgupta S."/>
            <person name="Kirsebom L.A."/>
        </authorList>
    </citation>
    <scope>NUCLEOTIDE SEQUENCE</scope>
    <source>
        <strain evidence="3">DSM 44124</strain>
    </source>
</reference>
<evidence type="ECO:0000256" key="1">
    <source>
        <dbReference type="SAM" id="MobiDB-lite"/>
    </source>
</evidence>
<dbReference type="KEGG" id="mmuc:C1S78_005495"/>
<sequence length="358" mass="39317">MAGARPPAGQPPVDGPKLLSGFVGATKDQRLVDIPANRRPWTPSGIRVERGDRVTWLAWGRAYAMTQRGIGTGPSFGMLCRVGDGPVQMSARPTYTFTADRDGEVLFGGRLPAELQPNGEVKTDRIPFGAMRGGFTAVVVVWPDASDPLTELKRFASLDSSGLCTVEHERLSAPPEPPPGWFHHPLLGREDVYASTADTITVDCEDTVGIIRRPVELDLTDQVSLRWSWRVDRLPSSLPENTMFTHDYVSIAAEFDDGRDLTWQWSSTLPLGLAYRCPLDHWRHRETHIVVRSGSSELGNWVTDERPVLADARSAIGGEAPRRVVAVWLIAVSLNQHGSAVGAFRDIELHNGSEVTTI</sequence>
<accession>A0A8H2JI88</accession>
<dbReference type="EMBL" id="POTL01000001">
    <property type="protein sequence ID" value="TLH56112.1"/>
    <property type="molecule type" value="Genomic_DNA"/>
</dbReference>
<evidence type="ECO:0000313" key="4">
    <source>
        <dbReference type="Proteomes" id="UP000309231"/>
    </source>
</evidence>
<feature type="region of interest" description="Disordered" evidence="1">
    <location>
        <begin position="1"/>
        <end position="20"/>
    </location>
</feature>
<proteinExistence type="predicted"/>
<gene>
    <name evidence="2" type="ORF">C1S78_005495</name>
    <name evidence="3" type="ORF">C1S78_05485</name>
</gene>
<dbReference type="Proteomes" id="UP000309231">
    <property type="component" value="Chromosome"/>
</dbReference>